<organism evidence="1 2">
    <name type="scientific">Shewanella sairae</name>
    <dbReference type="NCBI Taxonomy" id="190310"/>
    <lineage>
        <taxon>Bacteria</taxon>
        <taxon>Pseudomonadati</taxon>
        <taxon>Pseudomonadota</taxon>
        <taxon>Gammaproteobacteria</taxon>
        <taxon>Alteromonadales</taxon>
        <taxon>Shewanellaceae</taxon>
        <taxon>Shewanella</taxon>
    </lineage>
</organism>
<proteinExistence type="predicted"/>
<sequence length="60" mass="6599">MKKKYNPATSSKTVLVTFRCPVVLHEKIKEVIENDINQSVTSVVVGALNSSFSKSSDKKS</sequence>
<comment type="caution">
    <text evidence="1">The sequence shown here is derived from an EMBL/GenBank/DDBJ whole genome shotgun (WGS) entry which is preliminary data.</text>
</comment>
<reference evidence="1" key="1">
    <citation type="submission" date="2021-05" db="EMBL/GenBank/DDBJ databases">
        <title>Molecular characterization for Shewanella algae harboring chromosomal blaOXA-55-like strains isolated from clinical and environment sample.</title>
        <authorList>
            <person name="Ohama Y."/>
            <person name="Aoki K."/>
            <person name="Harada S."/>
            <person name="Moriya K."/>
            <person name="Ishii Y."/>
            <person name="Tateda K."/>
        </authorList>
    </citation>
    <scope>NUCLEOTIDE SEQUENCE</scope>
    <source>
        <strain evidence="1">JCM 11563</strain>
    </source>
</reference>
<name>A0ABQ4PRD8_9GAMM</name>
<gene>
    <name evidence="1" type="ORF">TUM4438_44010</name>
</gene>
<evidence type="ECO:0008006" key="3">
    <source>
        <dbReference type="Google" id="ProtNLM"/>
    </source>
</evidence>
<evidence type="ECO:0000313" key="2">
    <source>
        <dbReference type="Proteomes" id="UP000887104"/>
    </source>
</evidence>
<accession>A0ABQ4PRD8</accession>
<evidence type="ECO:0000313" key="1">
    <source>
        <dbReference type="EMBL" id="GIU52124.1"/>
    </source>
</evidence>
<protein>
    <recommendedName>
        <fullName evidence="3">CopG family transcriptional regulator</fullName>
    </recommendedName>
</protein>
<dbReference type="EMBL" id="BPEY01000154">
    <property type="protein sequence ID" value="GIU52124.1"/>
    <property type="molecule type" value="Genomic_DNA"/>
</dbReference>
<dbReference type="Proteomes" id="UP000887104">
    <property type="component" value="Unassembled WGS sequence"/>
</dbReference>
<keyword evidence="2" id="KW-1185">Reference proteome</keyword>